<evidence type="ECO:0000256" key="1">
    <source>
        <dbReference type="ARBA" id="ARBA00007125"/>
    </source>
</evidence>
<dbReference type="Proteomes" id="UP000078532">
    <property type="component" value="Unassembled WGS sequence"/>
</dbReference>
<dbReference type="EMBL" id="LYVF01000175">
    <property type="protein sequence ID" value="OAT80705.1"/>
    <property type="molecule type" value="Genomic_DNA"/>
</dbReference>
<evidence type="ECO:0000259" key="2">
    <source>
        <dbReference type="Pfam" id="PF02541"/>
    </source>
</evidence>
<protein>
    <submittedName>
        <fullName evidence="3">Phosphatase</fullName>
    </submittedName>
</protein>
<proteinExistence type="inferred from homology"/>
<dbReference type="Pfam" id="PF02541">
    <property type="entry name" value="Ppx-GppA"/>
    <property type="match status" value="1"/>
</dbReference>
<dbReference type="InterPro" id="IPR043129">
    <property type="entry name" value="ATPase_NBD"/>
</dbReference>
<dbReference type="Gene3D" id="3.30.420.150">
    <property type="entry name" value="Exopolyphosphatase. Domain 2"/>
    <property type="match status" value="1"/>
</dbReference>
<accession>A0A1B7LCP9</accession>
<dbReference type="AlphaFoldDB" id="A0A1B7LCP9"/>
<sequence length="298" mass="32066">MRVAVVDIGTNSTRLLVADVTEGRKVLPVQRELATTRLGEGITTGRLRPEAVGRTVRVLQNYLDIARERKAALVLAAATSAVRDAANRDDFLAASRRAGLTVEVLSGQQEARLSYRGVLSGLPVEEASSVVMDVGGGSTEFIWSRDGRVHFCSVDVGAVRITEGGYDRRWLAGRLAAPLRRVKAAAPRTLVGVGGTVTTLAAMDLGLAVYDPDRVHGHAVTAGRVNSLLDQLEKSDLEERKRLPGLQPERADIIPAGVRIVSQVLKQLALPELKASEADIMHGLALEAVERKNVLTYQ</sequence>
<dbReference type="PANTHER" id="PTHR30005:SF0">
    <property type="entry name" value="RETROGRADE REGULATION PROTEIN 2"/>
    <property type="match status" value="1"/>
</dbReference>
<organism evidence="3 4">
    <name type="scientific">Desulfotomaculum copahuensis</name>
    <dbReference type="NCBI Taxonomy" id="1838280"/>
    <lineage>
        <taxon>Bacteria</taxon>
        <taxon>Bacillati</taxon>
        <taxon>Bacillota</taxon>
        <taxon>Clostridia</taxon>
        <taxon>Eubacteriales</taxon>
        <taxon>Desulfotomaculaceae</taxon>
        <taxon>Desulfotomaculum</taxon>
    </lineage>
</organism>
<dbReference type="InterPro" id="IPR003695">
    <property type="entry name" value="Ppx_GppA_N"/>
</dbReference>
<dbReference type="PANTHER" id="PTHR30005">
    <property type="entry name" value="EXOPOLYPHOSPHATASE"/>
    <property type="match status" value="1"/>
</dbReference>
<dbReference type="CDD" id="cd24054">
    <property type="entry name" value="ASKHA_NBD_AaPPX-GppA_MtPPX2-like"/>
    <property type="match status" value="1"/>
</dbReference>
<dbReference type="Gene3D" id="3.30.420.40">
    <property type="match status" value="1"/>
</dbReference>
<dbReference type="InterPro" id="IPR050273">
    <property type="entry name" value="GppA/Ppx_hydrolase"/>
</dbReference>
<keyword evidence="4" id="KW-1185">Reference proteome</keyword>
<evidence type="ECO:0000313" key="4">
    <source>
        <dbReference type="Proteomes" id="UP000078532"/>
    </source>
</evidence>
<reference evidence="3 4" key="1">
    <citation type="submission" date="2016-04" db="EMBL/GenBank/DDBJ databases">
        <authorList>
            <person name="Evans L.H."/>
            <person name="Alamgir A."/>
            <person name="Owens N."/>
            <person name="Weber N.D."/>
            <person name="Virtaneva K."/>
            <person name="Barbian K."/>
            <person name="Babar A."/>
            <person name="Rosenke K."/>
        </authorList>
    </citation>
    <scope>NUCLEOTIDE SEQUENCE [LARGE SCALE GENOMIC DNA]</scope>
    <source>
        <strain evidence="3 4">LMa1</strain>
    </source>
</reference>
<dbReference type="SUPFAM" id="SSF53067">
    <property type="entry name" value="Actin-like ATPase domain"/>
    <property type="match status" value="2"/>
</dbReference>
<dbReference type="GO" id="GO:0016462">
    <property type="term" value="F:pyrophosphatase activity"/>
    <property type="evidence" value="ECO:0007669"/>
    <property type="project" value="TreeGrafter"/>
</dbReference>
<gene>
    <name evidence="3" type="ORF">A6M21_13200</name>
</gene>
<comment type="similarity">
    <text evidence="1">Belongs to the GppA/Ppx family.</text>
</comment>
<comment type="caution">
    <text evidence="3">The sequence shown here is derived from an EMBL/GenBank/DDBJ whole genome shotgun (WGS) entry which is preliminary data.</text>
</comment>
<dbReference type="STRING" id="1838280.A6M21_13200"/>
<evidence type="ECO:0000313" key="3">
    <source>
        <dbReference type="EMBL" id="OAT80705.1"/>
    </source>
</evidence>
<name>A0A1B7LCP9_9FIRM</name>
<feature type="domain" description="Ppx/GppA phosphatase N-terminal" evidence="2">
    <location>
        <begin position="17"/>
        <end position="290"/>
    </location>
</feature>
<dbReference type="OrthoDB" id="9807195at2"/>